<accession>A0AA41VZE1</accession>
<name>A0AA41VZE1_PAPNU</name>
<dbReference type="PANTHER" id="PTHR17630">
    <property type="entry name" value="DIENELACTONE HYDROLASE"/>
    <property type="match status" value="1"/>
</dbReference>
<organism evidence="2 3">
    <name type="scientific">Papaver nudicaule</name>
    <name type="common">Iceland poppy</name>
    <dbReference type="NCBI Taxonomy" id="74823"/>
    <lineage>
        <taxon>Eukaryota</taxon>
        <taxon>Viridiplantae</taxon>
        <taxon>Streptophyta</taxon>
        <taxon>Embryophyta</taxon>
        <taxon>Tracheophyta</taxon>
        <taxon>Spermatophyta</taxon>
        <taxon>Magnoliopsida</taxon>
        <taxon>Ranunculales</taxon>
        <taxon>Papaveraceae</taxon>
        <taxon>Papaveroideae</taxon>
        <taxon>Papaver</taxon>
    </lineage>
</organism>
<proteinExistence type="predicted"/>
<evidence type="ECO:0000313" key="2">
    <source>
        <dbReference type="EMBL" id="MCL7050317.1"/>
    </source>
</evidence>
<evidence type="ECO:0000259" key="1">
    <source>
        <dbReference type="Pfam" id="PF01738"/>
    </source>
</evidence>
<dbReference type="InterPro" id="IPR002925">
    <property type="entry name" value="Dienelactn_hydro"/>
</dbReference>
<dbReference type="Pfam" id="PF01738">
    <property type="entry name" value="DLH"/>
    <property type="match status" value="1"/>
</dbReference>
<reference evidence="2" key="1">
    <citation type="submission" date="2022-03" db="EMBL/GenBank/DDBJ databases">
        <title>A functionally conserved STORR gene fusion in Papaver species that diverged 16.8 million years ago.</title>
        <authorList>
            <person name="Catania T."/>
        </authorList>
    </citation>
    <scope>NUCLEOTIDE SEQUENCE</scope>
    <source>
        <strain evidence="2">S-191538</strain>
    </source>
</reference>
<dbReference type="Proteomes" id="UP001177140">
    <property type="component" value="Unassembled WGS sequence"/>
</dbReference>
<protein>
    <recommendedName>
        <fullName evidence="1">Dienelactone hydrolase domain-containing protein</fullName>
    </recommendedName>
</protein>
<dbReference type="InterPro" id="IPR029058">
    <property type="entry name" value="AB_hydrolase_fold"/>
</dbReference>
<dbReference type="PANTHER" id="PTHR17630:SF44">
    <property type="entry name" value="PROTEIN AIM2"/>
    <property type="match status" value="1"/>
</dbReference>
<comment type="caution">
    <text evidence="2">The sequence shown here is derived from an EMBL/GenBank/DDBJ whole genome shotgun (WGS) entry which is preliminary data.</text>
</comment>
<sequence length="206" mass="22726">MLLLGYVAQLLQSLKGVVRYEAPNLRNLADKVAAAGYYVVVPDFFHGDPYTPGEDVLVWLQSHGTDKGAADAKQVIKALKYKGISVVGAAGMCWGGKVVGELAKSDDLKAIVMMHPSRVTVEDIKEIKVPISILGAELDKQSPPALLKQFEKVLSTKPEVDSFVKIFEGVDHGWTLRYDIGNKEAVKQAEKAHHYMLKWLSKYVKC</sequence>
<dbReference type="Gene3D" id="3.40.50.1820">
    <property type="entry name" value="alpha/beta hydrolase"/>
    <property type="match status" value="1"/>
</dbReference>
<dbReference type="EMBL" id="JAJJMA010326323">
    <property type="protein sequence ID" value="MCL7050317.1"/>
    <property type="molecule type" value="Genomic_DNA"/>
</dbReference>
<dbReference type="GO" id="GO:0016787">
    <property type="term" value="F:hydrolase activity"/>
    <property type="evidence" value="ECO:0007669"/>
    <property type="project" value="InterPro"/>
</dbReference>
<gene>
    <name evidence="2" type="ORF">MKW94_014122</name>
</gene>
<keyword evidence="3" id="KW-1185">Reference proteome</keyword>
<dbReference type="SUPFAM" id="SSF53474">
    <property type="entry name" value="alpha/beta-Hydrolases"/>
    <property type="match status" value="1"/>
</dbReference>
<feature type="domain" description="Dienelactone hydrolase" evidence="1">
    <location>
        <begin position="22"/>
        <end position="203"/>
    </location>
</feature>
<evidence type="ECO:0000313" key="3">
    <source>
        <dbReference type="Proteomes" id="UP001177140"/>
    </source>
</evidence>
<dbReference type="AlphaFoldDB" id="A0AA41VZE1"/>